<gene>
    <name evidence="1" type="ORF">FEM55_02685</name>
</gene>
<comment type="caution">
    <text evidence="1">The sequence shown here is derived from an EMBL/GenBank/DDBJ whole genome shotgun (WGS) entry which is preliminary data.</text>
</comment>
<evidence type="ECO:0000313" key="1">
    <source>
        <dbReference type="EMBL" id="TLU96922.1"/>
    </source>
</evidence>
<dbReference type="SUPFAM" id="SSF46894">
    <property type="entry name" value="C-terminal effector domain of the bipartite response regulators"/>
    <property type="match status" value="1"/>
</dbReference>
<organism evidence="1 2">
    <name type="scientific">Dyadobacter sediminis</name>
    <dbReference type="NCBI Taxonomy" id="1493691"/>
    <lineage>
        <taxon>Bacteria</taxon>
        <taxon>Pseudomonadati</taxon>
        <taxon>Bacteroidota</taxon>
        <taxon>Cytophagia</taxon>
        <taxon>Cytophagales</taxon>
        <taxon>Spirosomataceae</taxon>
        <taxon>Dyadobacter</taxon>
    </lineage>
</organism>
<dbReference type="GO" id="GO:0003677">
    <property type="term" value="F:DNA binding"/>
    <property type="evidence" value="ECO:0007669"/>
    <property type="project" value="InterPro"/>
</dbReference>
<evidence type="ECO:0000313" key="2">
    <source>
        <dbReference type="Proteomes" id="UP000309788"/>
    </source>
</evidence>
<protein>
    <submittedName>
        <fullName evidence="1">Helix-turn-helix transcriptional regulator</fullName>
    </submittedName>
</protein>
<keyword evidence="2" id="KW-1185">Reference proteome</keyword>
<reference evidence="1 2" key="1">
    <citation type="submission" date="2019-05" db="EMBL/GenBank/DDBJ databases">
        <authorList>
            <person name="Qu J.-H."/>
        </authorList>
    </citation>
    <scope>NUCLEOTIDE SEQUENCE [LARGE SCALE GENOMIC DNA]</scope>
    <source>
        <strain evidence="1 2">Z12</strain>
    </source>
</reference>
<dbReference type="InterPro" id="IPR036388">
    <property type="entry name" value="WH-like_DNA-bd_sf"/>
</dbReference>
<dbReference type="EMBL" id="VCEI01000011">
    <property type="protein sequence ID" value="TLU96922.1"/>
    <property type="molecule type" value="Genomic_DNA"/>
</dbReference>
<dbReference type="AlphaFoldDB" id="A0A5R9KL17"/>
<dbReference type="InterPro" id="IPR016032">
    <property type="entry name" value="Sig_transdc_resp-reg_C-effctor"/>
</dbReference>
<sequence length="68" mass="7564">MPGFLVSDCSYKRIAAACGISCNTVNNPIRNSCDKLYVTVRRRQSVWLAGKGWWKSAAKTLQSARVTK</sequence>
<name>A0A5R9KL17_9BACT</name>
<dbReference type="Proteomes" id="UP000309788">
    <property type="component" value="Unassembled WGS sequence"/>
</dbReference>
<proteinExistence type="predicted"/>
<dbReference type="GO" id="GO:0006355">
    <property type="term" value="P:regulation of DNA-templated transcription"/>
    <property type="evidence" value="ECO:0007669"/>
    <property type="project" value="InterPro"/>
</dbReference>
<accession>A0A5R9KL17</accession>
<dbReference type="Gene3D" id="1.10.10.10">
    <property type="entry name" value="Winged helix-like DNA-binding domain superfamily/Winged helix DNA-binding domain"/>
    <property type="match status" value="1"/>
</dbReference>